<accession>A0A820IB70</accession>
<dbReference type="EMBL" id="CAJOAZ010016718">
    <property type="protein sequence ID" value="CAF4307721.1"/>
    <property type="molecule type" value="Genomic_DNA"/>
</dbReference>
<sequence length="78" mass="8987">MSINAPYILNIHNKLAIIENSEIKTECLVDAYPKADIIWYESSDKNLNLYTKEKLYNNTIVSSELNLPSSYLPKFGLY</sequence>
<evidence type="ECO:0000313" key="3">
    <source>
        <dbReference type="Proteomes" id="UP000663844"/>
    </source>
</evidence>
<feature type="non-terminal residue" evidence="2">
    <location>
        <position position="1"/>
    </location>
</feature>
<dbReference type="PROSITE" id="PS50835">
    <property type="entry name" value="IG_LIKE"/>
    <property type="match status" value="1"/>
</dbReference>
<protein>
    <recommendedName>
        <fullName evidence="1">Ig-like domain-containing protein</fullName>
    </recommendedName>
</protein>
<reference evidence="2" key="1">
    <citation type="submission" date="2021-02" db="EMBL/GenBank/DDBJ databases">
        <authorList>
            <person name="Nowell W R."/>
        </authorList>
    </citation>
    <scope>NUCLEOTIDE SEQUENCE</scope>
</reference>
<feature type="domain" description="Ig-like" evidence="1">
    <location>
        <begin position="6"/>
        <end position="78"/>
    </location>
</feature>
<organism evidence="2 3">
    <name type="scientific">Adineta steineri</name>
    <dbReference type="NCBI Taxonomy" id="433720"/>
    <lineage>
        <taxon>Eukaryota</taxon>
        <taxon>Metazoa</taxon>
        <taxon>Spiralia</taxon>
        <taxon>Gnathifera</taxon>
        <taxon>Rotifera</taxon>
        <taxon>Eurotatoria</taxon>
        <taxon>Bdelloidea</taxon>
        <taxon>Adinetida</taxon>
        <taxon>Adinetidae</taxon>
        <taxon>Adineta</taxon>
    </lineage>
</organism>
<dbReference type="InterPro" id="IPR007110">
    <property type="entry name" value="Ig-like_dom"/>
</dbReference>
<name>A0A820IB70_9BILA</name>
<gene>
    <name evidence="2" type="ORF">OXD698_LOCUS46453</name>
</gene>
<proteinExistence type="predicted"/>
<evidence type="ECO:0000259" key="1">
    <source>
        <dbReference type="PROSITE" id="PS50835"/>
    </source>
</evidence>
<evidence type="ECO:0000313" key="2">
    <source>
        <dbReference type="EMBL" id="CAF4307721.1"/>
    </source>
</evidence>
<comment type="caution">
    <text evidence="2">The sequence shown here is derived from an EMBL/GenBank/DDBJ whole genome shotgun (WGS) entry which is preliminary data.</text>
</comment>
<dbReference type="Gene3D" id="2.60.40.10">
    <property type="entry name" value="Immunoglobulins"/>
    <property type="match status" value="1"/>
</dbReference>
<dbReference type="AlphaFoldDB" id="A0A820IB70"/>
<dbReference type="InterPro" id="IPR013783">
    <property type="entry name" value="Ig-like_fold"/>
</dbReference>
<dbReference type="Proteomes" id="UP000663844">
    <property type="component" value="Unassembled WGS sequence"/>
</dbReference>